<evidence type="ECO:0000256" key="1">
    <source>
        <dbReference type="SAM" id="MobiDB-lite"/>
    </source>
</evidence>
<dbReference type="EMBL" id="CAEKDK010000002">
    <property type="protein sequence ID" value="CAB4270167.1"/>
    <property type="molecule type" value="Genomic_DNA"/>
</dbReference>
<name>A0A6J5WFI6_PRUAR</name>
<feature type="region of interest" description="Disordered" evidence="1">
    <location>
        <begin position="48"/>
        <end position="71"/>
    </location>
</feature>
<proteinExistence type="predicted"/>
<reference evidence="3 4" key="2">
    <citation type="submission" date="2020-05" db="EMBL/GenBank/DDBJ databases">
        <authorList>
            <person name="Campoy J."/>
            <person name="Schneeberger K."/>
            <person name="Spophaly S."/>
        </authorList>
    </citation>
    <scope>NUCLEOTIDE SEQUENCE [LARGE SCALE GENOMIC DNA]</scope>
    <source>
        <strain evidence="3">PruArmRojPasFocal</strain>
    </source>
</reference>
<sequence>MNTYVSILLQDEAGIVPETEDRPSTAVEPNSVGLVLHVAEVTDRSMMDAAAEDKKKKKKGVDGSGVSSGTD</sequence>
<keyword evidence="5" id="KW-1185">Reference proteome</keyword>
<evidence type="ECO:0000313" key="4">
    <source>
        <dbReference type="Proteomes" id="UP000507222"/>
    </source>
</evidence>
<gene>
    <name evidence="2" type="ORF">CURHAP_LOCUS16212</name>
    <name evidence="3" type="ORF">ORAREDHAP_LOCUS15690</name>
</gene>
<accession>A0A6J5WFI6</accession>
<dbReference type="Proteomes" id="UP000507222">
    <property type="component" value="Unassembled WGS sequence"/>
</dbReference>
<dbReference type="AlphaFoldDB" id="A0A6J5WFI6"/>
<dbReference type="Proteomes" id="UP000507245">
    <property type="component" value="Unassembled WGS sequence"/>
</dbReference>
<organism evidence="3 5">
    <name type="scientific">Prunus armeniaca</name>
    <name type="common">Apricot</name>
    <name type="synonym">Armeniaca vulgaris</name>
    <dbReference type="NCBI Taxonomy" id="36596"/>
    <lineage>
        <taxon>Eukaryota</taxon>
        <taxon>Viridiplantae</taxon>
        <taxon>Streptophyta</taxon>
        <taxon>Embryophyta</taxon>
        <taxon>Tracheophyta</taxon>
        <taxon>Spermatophyta</taxon>
        <taxon>Magnoliopsida</taxon>
        <taxon>eudicotyledons</taxon>
        <taxon>Gunneridae</taxon>
        <taxon>Pentapetalae</taxon>
        <taxon>rosids</taxon>
        <taxon>fabids</taxon>
        <taxon>Rosales</taxon>
        <taxon>Rosaceae</taxon>
        <taxon>Amygdaloideae</taxon>
        <taxon>Amygdaleae</taxon>
        <taxon>Prunus</taxon>
    </lineage>
</organism>
<protein>
    <submittedName>
        <fullName evidence="3">Uncharacterized protein</fullName>
    </submittedName>
</protein>
<reference evidence="5" key="1">
    <citation type="journal article" date="2020" name="Genome Biol.">
        <title>Gamete binning: chromosome-level and haplotype-resolved genome assembly enabled by high-throughput single-cell sequencing of gamete genomes.</title>
        <authorList>
            <person name="Campoy J.A."/>
            <person name="Sun H."/>
            <person name="Goel M."/>
            <person name="Jiao W.-B."/>
            <person name="Folz-Donahue K."/>
            <person name="Wang N."/>
            <person name="Rubio M."/>
            <person name="Liu C."/>
            <person name="Kukat C."/>
            <person name="Ruiz D."/>
            <person name="Huettel B."/>
            <person name="Schneeberger K."/>
        </authorList>
    </citation>
    <scope>NUCLEOTIDE SEQUENCE [LARGE SCALE GENOMIC DNA]</scope>
    <source>
        <strain evidence="5">cv. Rojo Pasion</strain>
    </source>
</reference>
<dbReference type="EMBL" id="CAEKKB010000002">
    <property type="protein sequence ID" value="CAB4300540.1"/>
    <property type="molecule type" value="Genomic_DNA"/>
</dbReference>
<evidence type="ECO:0000313" key="2">
    <source>
        <dbReference type="EMBL" id="CAB4270167.1"/>
    </source>
</evidence>
<evidence type="ECO:0000313" key="5">
    <source>
        <dbReference type="Proteomes" id="UP000507245"/>
    </source>
</evidence>
<evidence type="ECO:0000313" key="3">
    <source>
        <dbReference type="EMBL" id="CAB4300540.1"/>
    </source>
</evidence>